<reference evidence="9" key="1">
    <citation type="submission" date="2018-06" db="EMBL/GenBank/DDBJ databases">
        <authorList>
            <person name="Zhirakovskaya E."/>
        </authorList>
    </citation>
    <scope>NUCLEOTIDE SEQUENCE</scope>
</reference>
<dbReference type="PANTHER" id="PTHR23100:SF0">
    <property type="entry name" value="ARGININE BIOSYNTHESIS BIFUNCTIONAL PROTEIN ARGJ, MITOCHONDRIAL"/>
    <property type="match status" value="1"/>
</dbReference>
<proteinExistence type="inferred from homology"/>
<name>A0A3B0VNX6_9ZZZZ</name>
<dbReference type="PANTHER" id="PTHR23100">
    <property type="entry name" value="ARGININE BIOSYNTHESIS BIFUNCTIONAL PROTEIN ARGJ"/>
    <property type="match status" value="1"/>
</dbReference>
<evidence type="ECO:0000313" key="9">
    <source>
        <dbReference type="EMBL" id="VAW38559.1"/>
    </source>
</evidence>
<organism evidence="9">
    <name type="scientific">hydrothermal vent metagenome</name>
    <dbReference type="NCBI Taxonomy" id="652676"/>
    <lineage>
        <taxon>unclassified sequences</taxon>
        <taxon>metagenomes</taxon>
        <taxon>ecological metagenomes</taxon>
    </lineage>
</organism>
<dbReference type="FunFam" id="3.60.70.12:FF:000001">
    <property type="entry name" value="Arginine biosynthesis bifunctional protein ArgJ, chloroplastic"/>
    <property type="match status" value="1"/>
</dbReference>
<keyword evidence="6 9" id="KW-0808">Transferase</keyword>
<dbReference type="GO" id="GO:0004042">
    <property type="term" value="F:L-glutamate N-acetyltransferase activity"/>
    <property type="evidence" value="ECO:0007669"/>
    <property type="project" value="TreeGrafter"/>
</dbReference>
<dbReference type="AlphaFoldDB" id="A0A3B0VNX6"/>
<evidence type="ECO:0000256" key="2">
    <source>
        <dbReference type="ARBA" id="ARBA00006774"/>
    </source>
</evidence>
<comment type="similarity">
    <text evidence="2">Belongs to the ArgJ family.</text>
</comment>
<gene>
    <name evidence="9" type="ORF">MNBD_DELTA02-1123</name>
</gene>
<keyword evidence="3" id="KW-0963">Cytoplasm</keyword>
<dbReference type="NCBIfam" id="TIGR00120">
    <property type="entry name" value="ArgJ"/>
    <property type="match status" value="1"/>
</dbReference>
<evidence type="ECO:0000256" key="3">
    <source>
        <dbReference type="ARBA" id="ARBA00022490"/>
    </source>
</evidence>
<dbReference type="CDD" id="cd02152">
    <property type="entry name" value="OAT"/>
    <property type="match status" value="1"/>
</dbReference>
<dbReference type="GO" id="GO:0004358">
    <property type="term" value="F:L-glutamate N-acetyltransferase activity, acting on acetyl-L-ornithine as donor"/>
    <property type="evidence" value="ECO:0007669"/>
    <property type="project" value="UniProtKB-EC"/>
</dbReference>
<evidence type="ECO:0000256" key="4">
    <source>
        <dbReference type="ARBA" id="ARBA00022571"/>
    </source>
</evidence>
<evidence type="ECO:0000256" key="6">
    <source>
        <dbReference type="ARBA" id="ARBA00022679"/>
    </source>
</evidence>
<keyword evidence="8 9" id="KW-0012">Acyltransferase</keyword>
<dbReference type="EMBL" id="UOEZ01000074">
    <property type="protein sequence ID" value="VAW38559.1"/>
    <property type="molecule type" value="Genomic_DNA"/>
</dbReference>
<dbReference type="InterPro" id="IPR002813">
    <property type="entry name" value="Arg_biosynth_ArgJ"/>
</dbReference>
<sequence length="396" mass="41177">MSGSLTVPGFRASGVSAGIKKNKNELDLGLIVSDVPATVAGVFTENRVKAAPLLLSKERVGARKKVRGVVVNSGNANACTGSRGADDARTTVDVIEGVLGLKAGELLVCSTGVIGVPLPIDKIIEATPSLTASLSVSGFKDYSRAIMTTDAFTKTATGVINAGGKRVKITGIAKGAGMICPNMATLLVFFMTDAAISRALLQKALKEAVDASFNSIVVDSDASTNDTVLAFANGVSGVSLKAGSKGLASFKKLLGSLATDLAMMIVKDGEGATRFIELDIKGAATVAEADKAARTLATSMLVKTAFFGGDPNWGRIMAALGSENIRFDPDKVDITFGKIKVAKDGLDTGREKAAAREMKKKEVKVTVDLKAGKAVRRLWTTDLGHGYVELNSAYRS</sequence>
<dbReference type="InterPro" id="IPR016117">
    <property type="entry name" value="ArgJ-like_dom_sf"/>
</dbReference>
<protein>
    <submittedName>
        <fullName evidence="9">Glutamate N-acetyltransferase @ N-acetylglutamate synthase</fullName>
        <ecNumber evidence="9">2.3.1.1</ecNumber>
        <ecNumber evidence="9">2.3.1.35</ecNumber>
    </submittedName>
</protein>
<accession>A0A3B0VNX6</accession>
<dbReference type="Pfam" id="PF01960">
    <property type="entry name" value="ArgJ"/>
    <property type="match status" value="1"/>
</dbReference>
<dbReference type="Gene3D" id="3.10.20.340">
    <property type="entry name" value="ArgJ beta chain, C-terminal domain"/>
    <property type="match status" value="1"/>
</dbReference>
<evidence type="ECO:0000256" key="5">
    <source>
        <dbReference type="ARBA" id="ARBA00022605"/>
    </source>
</evidence>
<dbReference type="HAMAP" id="MF_01106">
    <property type="entry name" value="ArgJ"/>
    <property type="match status" value="1"/>
</dbReference>
<comment type="subcellular location">
    <subcellularLocation>
        <location evidence="1">Cytoplasm</location>
    </subcellularLocation>
</comment>
<dbReference type="EC" id="2.3.1.35" evidence="9"/>
<dbReference type="InterPro" id="IPR042195">
    <property type="entry name" value="ArgJ_beta_C"/>
</dbReference>
<evidence type="ECO:0000256" key="7">
    <source>
        <dbReference type="ARBA" id="ARBA00022813"/>
    </source>
</evidence>
<dbReference type="SUPFAM" id="SSF56266">
    <property type="entry name" value="DmpA/ArgJ-like"/>
    <property type="match status" value="1"/>
</dbReference>
<dbReference type="Gene3D" id="3.60.70.12">
    <property type="entry name" value="L-amino peptidase D-ALA esterase/amidase"/>
    <property type="match status" value="1"/>
</dbReference>
<keyword evidence="4" id="KW-0055">Arginine biosynthesis</keyword>
<dbReference type="EC" id="2.3.1.1" evidence="9"/>
<dbReference type="NCBIfam" id="NF003802">
    <property type="entry name" value="PRK05388.1"/>
    <property type="match status" value="1"/>
</dbReference>
<keyword evidence="7" id="KW-0068">Autocatalytic cleavage</keyword>
<evidence type="ECO:0000256" key="8">
    <source>
        <dbReference type="ARBA" id="ARBA00023315"/>
    </source>
</evidence>
<evidence type="ECO:0000256" key="1">
    <source>
        <dbReference type="ARBA" id="ARBA00004496"/>
    </source>
</evidence>
<dbReference type="GO" id="GO:0006526">
    <property type="term" value="P:L-arginine biosynthetic process"/>
    <property type="evidence" value="ECO:0007669"/>
    <property type="project" value="UniProtKB-KW"/>
</dbReference>
<dbReference type="FunFam" id="3.10.20.340:FF:000003">
    <property type="entry name" value="Arginine biosynthesis bifunctional protein ArgJ"/>
    <property type="match status" value="1"/>
</dbReference>
<keyword evidence="5" id="KW-0028">Amino-acid biosynthesis</keyword>
<dbReference type="GO" id="GO:0005737">
    <property type="term" value="C:cytoplasm"/>
    <property type="evidence" value="ECO:0007669"/>
    <property type="project" value="UniProtKB-SubCell"/>
</dbReference>
<dbReference type="GO" id="GO:0006592">
    <property type="term" value="P:ornithine biosynthetic process"/>
    <property type="evidence" value="ECO:0007669"/>
    <property type="project" value="TreeGrafter"/>
</dbReference>